<sequence>MQRRQGFGSGAKVAVVLSRVFHVAAGLAPLSWTDTNIPADAVFHTLLGVAVGFQGKALDAWQDRREMFDKEPRHLATFLLTFLGGGALLATFLNPIELLKGMPVTLAALYLVAPTYGVWNPKHDHVWYDQRYRSAQQEARTFGLRVFFLLAALIVVADNLNLLALPLWFVVLGCVWGVSTAMTGKMWLLMRNPSGLAADPPG</sequence>
<keyword evidence="1" id="KW-1133">Transmembrane helix</keyword>
<keyword evidence="3" id="KW-1185">Reference proteome</keyword>
<organism evidence="2 3">
    <name type="scientific">Gemmobacter denitrificans</name>
    <dbReference type="NCBI Taxonomy" id="3123040"/>
    <lineage>
        <taxon>Bacteria</taxon>
        <taxon>Pseudomonadati</taxon>
        <taxon>Pseudomonadota</taxon>
        <taxon>Alphaproteobacteria</taxon>
        <taxon>Rhodobacterales</taxon>
        <taxon>Paracoccaceae</taxon>
        <taxon>Gemmobacter</taxon>
    </lineage>
</organism>
<feature type="transmembrane region" description="Helical" evidence="1">
    <location>
        <begin position="139"/>
        <end position="157"/>
    </location>
</feature>
<evidence type="ECO:0000313" key="3">
    <source>
        <dbReference type="Proteomes" id="UP001431963"/>
    </source>
</evidence>
<gene>
    <name evidence="2" type="ORF">V6590_19420</name>
</gene>
<evidence type="ECO:0000256" key="1">
    <source>
        <dbReference type="SAM" id="Phobius"/>
    </source>
</evidence>
<reference evidence="2" key="1">
    <citation type="submission" date="2024-02" db="EMBL/GenBank/DDBJ databases">
        <title>Genome sequences of strain Gemmobacter sp. JM10B15.</title>
        <authorList>
            <person name="Zhang M."/>
        </authorList>
    </citation>
    <scope>NUCLEOTIDE SEQUENCE</scope>
    <source>
        <strain evidence="2">JM10B15</strain>
    </source>
</reference>
<dbReference type="RefSeq" id="WP_335425365.1">
    <property type="nucleotide sequence ID" value="NZ_JBALHR010000021.1"/>
</dbReference>
<keyword evidence="1" id="KW-0472">Membrane</keyword>
<accession>A0ABU8C045</accession>
<feature type="transmembrane region" description="Helical" evidence="1">
    <location>
        <begin position="102"/>
        <end position="119"/>
    </location>
</feature>
<name>A0ABU8C045_9RHOB</name>
<feature type="transmembrane region" description="Helical" evidence="1">
    <location>
        <begin position="163"/>
        <end position="182"/>
    </location>
</feature>
<evidence type="ECO:0008006" key="4">
    <source>
        <dbReference type="Google" id="ProtNLM"/>
    </source>
</evidence>
<dbReference type="EMBL" id="JBALHR010000021">
    <property type="protein sequence ID" value="MEH7830326.1"/>
    <property type="molecule type" value="Genomic_DNA"/>
</dbReference>
<protein>
    <recommendedName>
        <fullName evidence="4">Membrane protein DUF2306</fullName>
    </recommendedName>
</protein>
<proteinExistence type="predicted"/>
<evidence type="ECO:0000313" key="2">
    <source>
        <dbReference type="EMBL" id="MEH7830326.1"/>
    </source>
</evidence>
<comment type="caution">
    <text evidence="2">The sequence shown here is derived from an EMBL/GenBank/DDBJ whole genome shotgun (WGS) entry which is preliminary data.</text>
</comment>
<keyword evidence="1" id="KW-0812">Transmembrane</keyword>
<feature type="transmembrane region" description="Helical" evidence="1">
    <location>
        <begin position="75"/>
        <end position="96"/>
    </location>
</feature>
<dbReference type="Proteomes" id="UP001431963">
    <property type="component" value="Unassembled WGS sequence"/>
</dbReference>